<keyword evidence="17" id="KW-0282">Flagellum</keyword>
<evidence type="ECO:0000256" key="8">
    <source>
        <dbReference type="ARBA" id="ARBA00022927"/>
    </source>
</evidence>
<evidence type="ECO:0000256" key="12">
    <source>
        <dbReference type="ARBA" id="ARBA00025337"/>
    </source>
</evidence>
<evidence type="ECO:0000256" key="4">
    <source>
        <dbReference type="ARBA" id="ARBA00022448"/>
    </source>
</evidence>
<dbReference type="GO" id="GO:0005047">
    <property type="term" value="F:signal recognition particle binding"/>
    <property type="evidence" value="ECO:0007669"/>
    <property type="project" value="TreeGrafter"/>
</dbReference>
<evidence type="ECO:0000256" key="9">
    <source>
        <dbReference type="ARBA" id="ARBA00023134"/>
    </source>
</evidence>
<dbReference type="InterPro" id="IPR027417">
    <property type="entry name" value="P-loop_NTPase"/>
</dbReference>
<dbReference type="GO" id="GO:0003924">
    <property type="term" value="F:GTPase activity"/>
    <property type="evidence" value="ECO:0007669"/>
    <property type="project" value="UniProtKB-UniRule"/>
</dbReference>
<dbReference type="GO" id="GO:0015031">
    <property type="term" value="P:protein transport"/>
    <property type="evidence" value="ECO:0007669"/>
    <property type="project" value="UniProtKB-KW"/>
</dbReference>
<evidence type="ECO:0000256" key="13">
    <source>
        <dbReference type="NCBIfam" id="TIGR03499"/>
    </source>
</evidence>
<evidence type="ECO:0000256" key="1">
    <source>
        <dbReference type="ARBA" id="ARBA00004413"/>
    </source>
</evidence>
<protein>
    <recommendedName>
        <fullName evidence="3 13">Flagellar biosynthesis protein FlhF</fullName>
    </recommendedName>
</protein>
<dbReference type="InterPro" id="IPR003593">
    <property type="entry name" value="AAA+_ATPase"/>
</dbReference>
<dbReference type="GO" id="GO:0005525">
    <property type="term" value="F:GTP binding"/>
    <property type="evidence" value="ECO:0007669"/>
    <property type="project" value="UniProtKB-UniRule"/>
</dbReference>
<dbReference type="Gene3D" id="3.40.50.300">
    <property type="entry name" value="P-loop containing nucleotide triphosphate hydrolases"/>
    <property type="match status" value="1"/>
</dbReference>
<dbReference type="CDD" id="cd17873">
    <property type="entry name" value="FlhF"/>
    <property type="match status" value="1"/>
</dbReference>
<evidence type="ECO:0000259" key="15">
    <source>
        <dbReference type="SMART" id="SM00382"/>
    </source>
</evidence>
<dbReference type="Pfam" id="PF00448">
    <property type="entry name" value="SRP54"/>
    <property type="match status" value="1"/>
</dbReference>
<keyword evidence="5" id="KW-1003">Cell membrane</keyword>
<keyword evidence="7" id="KW-1005">Bacterial flagellum biogenesis</keyword>
<keyword evidence="10" id="KW-0472">Membrane</keyword>
<keyword evidence="9" id="KW-0342">GTP-binding</keyword>
<evidence type="ECO:0000256" key="3">
    <source>
        <dbReference type="ARBA" id="ARBA00014919"/>
    </source>
</evidence>
<accession>A0A419EY26</accession>
<evidence type="ECO:0000256" key="11">
    <source>
        <dbReference type="ARBA" id="ARBA00023225"/>
    </source>
</evidence>
<dbReference type="NCBIfam" id="TIGR03499">
    <property type="entry name" value="FlhF"/>
    <property type="match status" value="1"/>
</dbReference>
<evidence type="ECO:0000313" key="17">
    <source>
        <dbReference type="EMBL" id="RJP69881.1"/>
    </source>
</evidence>
<sequence length="376" mass="41355">MQAALAQVKQELGPQAVILNTKTFYQGGFLGLRKKEIVEILASREVNIVDTPPSFARQKETYARHHISGRSPLVESKSPPPGEGKADEILKELSSLKSRVELLTREYVRDPDCPPALSERYELLLKAGVSKLLAKKIVGAVHTDLNKADLENASTVEKSLAQEIGKLMKLSGPVKCDGGKTRKVVMTGPTGVGKTTTIAKLAAHFSIKERRRVGLITADTYRIAAVEQLKVYADIIGVALDVVLTPKELREAVKRHSDKEIIFIDTAGRSQQNRMKLVELKNFVESAEPDENHLLISTTTSEDEIFNIIDKFSIVDVSSFIFSKTDECTKPGLILDVLASSEKPVSYLTTGQDVPDDIEVATEESLLNLLFKDCAQ</sequence>
<dbReference type="FunFam" id="3.40.50.300:FF:000695">
    <property type="entry name" value="Flagellar biosynthesis regulator FlhF"/>
    <property type="match status" value="1"/>
</dbReference>
<keyword evidence="4" id="KW-0813">Transport</keyword>
<name>A0A419EY26_9BACT</name>
<dbReference type="SMART" id="SM00962">
    <property type="entry name" value="SRP54"/>
    <property type="match status" value="1"/>
</dbReference>
<keyword evidence="17" id="KW-0969">Cilium</keyword>
<feature type="domain" description="AAA+ ATPase" evidence="15">
    <location>
        <begin position="180"/>
        <end position="319"/>
    </location>
</feature>
<evidence type="ECO:0000313" key="18">
    <source>
        <dbReference type="Proteomes" id="UP000285961"/>
    </source>
</evidence>
<dbReference type="GO" id="GO:0006614">
    <property type="term" value="P:SRP-dependent cotranslational protein targeting to membrane"/>
    <property type="evidence" value="ECO:0007669"/>
    <property type="project" value="UniProtKB-UniRule"/>
</dbReference>
<comment type="similarity">
    <text evidence="2">Belongs to the GTP-binding SRP family.</text>
</comment>
<keyword evidence="17" id="KW-0966">Cell projection</keyword>
<feature type="region of interest" description="Disordered" evidence="14">
    <location>
        <begin position="66"/>
        <end position="85"/>
    </location>
</feature>
<dbReference type="GO" id="GO:0044781">
    <property type="term" value="P:bacterial-type flagellum organization"/>
    <property type="evidence" value="ECO:0007669"/>
    <property type="project" value="UniProtKB-UniRule"/>
</dbReference>
<feature type="domain" description="SRP54-type proteins GTP-binding" evidence="16">
    <location>
        <begin position="181"/>
        <end position="372"/>
    </location>
</feature>
<dbReference type="InterPro" id="IPR000897">
    <property type="entry name" value="SRP54_GTPase_dom"/>
</dbReference>
<comment type="subcellular location">
    <subcellularLocation>
        <location evidence="1">Cell membrane</location>
        <topology evidence="1">Peripheral membrane protein</topology>
        <orientation evidence="1">Cytoplasmic side</orientation>
    </subcellularLocation>
</comment>
<gene>
    <name evidence="17" type="primary">flhF</name>
    <name evidence="17" type="ORF">C4532_10125</name>
</gene>
<dbReference type="PANTHER" id="PTHR43134:SF3">
    <property type="entry name" value="FLAGELLAR BIOSYNTHESIS PROTEIN FLHF"/>
    <property type="match status" value="1"/>
</dbReference>
<keyword evidence="8" id="KW-0653">Protein transport</keyword>
<evidence type="ECO:0000259" key="16">
    <source>
        <dbReference type="SMART" id="SM00962"/>
    </source>
</evidence>
<evidence type="ECO:0000256" key="6">
    <source>
        <dbReference type="ARBA" id="ARBA00022741"/>
    </source>
</evidence>
<comment type="caution">
    <text evidence="17">The sequence shown here is derived from an EMBL/GenBank/DDBJ whole genome shotgun (WGS) entry which is preliminary data.</text>
</comment>
<evidence type="ECO:0000256" key="7">
    <source>
        <dbReference type="ARBA" id="ARBA00022795"/>
    </source>
</evidence>
<evidence type="ECO:0000256" key="5">
    <source>
        <dbReference type="ARBA" id="ARBA00022475"/>
    </source>
</evidence>
<dbReference type="Gene3D" id="1.20.120.1380">
    <property type="entry name" value="Flagellar FlhF biosynthesis protein, N domain"/>
    <property type="match status" value="1"/>
</dbReference>
<dbReference type="GO" id="GO:0005886">
    <property type="term" value="C:plasma membrane"/>
    <property type="evidence" value="ECO:0007669"/>
    <property type="project" value="UniProtKB-SubCell"/>
</dbReference>
<evidence type="ECO:0000256" key="14">
    <source>
        <dbReference type="SAM" id="MobiDB-lite"/>
    </source>
</evidence>
<keyword evidence="6" id="KW-0547">Nucleotide-binding</keyword>
<evidence type="ECO:0000256" key="2">
    <source>
        <dbReference type="ARBA" id="ARBA00008531"/>
    </source>
</evidence>
<evidence type="ECO:0000256" key="10">
    <source>
        <dbReference type="ARBA" id="ARBA00023136"/>
    </source>
</evidence>
<keyword evidence="11" id="KW-1006">Bacterial flagellum protein export</keyword>
<dbReference type="Proteomes" id="UP000285961">
    <property type="component" value="Unassembled WGS sequence"/>
</dbReference>
<dbReference type="PANTHER" id="PTHR43134">
    <property type="entry name" value="SIGNAL RECOGNITION PARTICLE RECEPTOR SUBUNIT ALPHA"/>
    <property type="match status" value="1"/>
</dbReference>
<dbReference type="InterPro" id="IPR020006">
    <property type="entry name" value="FlhF"/>
</dbReference>
<dbReference type="InterPro" id="IPR047040">
    <property type="entry name" value="FlhF__GTPase_dom"/>
</dbReference>
<dbReference type="EMBL" id="QZKI01000077">
    <property type="protein sequence ID" value="RJP69881.1"/>
    <property type="molecule type" value="Genomic_DNA"/>
</dbReference>
<organism evidence="17 18">
    <name type="scientific">Candidatus Abyssobacteria bacterium SURF_17</name>
    <dbReference type="NCBI Taxonomy" id="2093361"/>
    <lineage>
        <taxon>Bacteria</taxon>
        <taxon>Pseudomonadati</taxon>
        <taxon>Candidatus Hydrogenedentota</taxon>
        <taxon>Candidatus Abyssobacteria</taxon>
    </lineage>
</organism>
<comment type="function">
    <text evidence="12">Necessary for flagellar biosynthesis. May be involved in translocation of the flagellum.</text>
</comment>
<reference evidence="17 18" key="1">
    <citation type="journal article" date="2017" name="ISME J.">
        <title>Energy and carbon metabolisms in a deep terrestrial subsurface fluid microbial community.</title>
        <authorList>
            <person name="Momper L."/>
            <person name="Jungbluth S.P."/>
            <person name="Lee M.D."/>
            <person name="Amend J.P."/>
        </authorList>
    </citation>
    <scope>NUCLEOTIDE SEQUENCE [LARGE SCALE GENOMIC DNA]</scope>
    <source>
        <strain evidence="17">SURF_17</strain>
    </source>
</reference>
<dbReference type="AlphaFoldDB" id="A0A419EY26"/>
<proteinExistence type="inferred from homology"/>
<dbReference type="SMART" id="SM00382">
    <property type="entry name" value="AAA"/>
    <property type="match status" value="1"/>
</dbReference>
<dbReference type="SUPFAM" id="SSF52540">
    <property type="entry name" value="P-loop containing nucleoside triphosphate hydrolases"/>
    <property type="match status" value="1"/>
</dbReference>